<dbReference type="InterPro" id="IPR016163">
    <property type="entry name" value="Ald_DH_C"/>
</dbReference>
<name>A0A437RGX3_9BURK</name>
<dbReference type="OrthoDB" id="6187633at2"/>
<dbReference type="InterPro" id="IPR029510">
    <property type="entry name" value="Ald_DH_CS_GLU"/>
</dbReference>
<dbReference type="InterPro" id="IPR016160">
    <property type="entry name" value="Ald_DH_CS_CYS"/>
</dbReference>
<evidence type="ECO:0000259" key="5">
    <source>
        <dbReference type="Pfam" id="PF00171"/>
    </source>
</evidence>
<dbReference type="Gene3D" id="3.40.309.10">
    <property type="entry name" value="Aldehyde Dehydrogenase, Chain A, domain 2"/>
    <property type="match status" value="1"/>
</dbReference>
<dbReference type="RefSeq" id="WP_128228336.1">
    <property type="nucleotide sequence ID" value="NZ_SACR01000003.1"/>
</dbReference>
<dbReference type="PANTHER" id="PTHR43353">
    <property type="entry name" value="SUCCINATE-SEMIALDEHYDE DEHYDROGENASE, MITOCHONDRIAL"/>
    <property type="match status" value="1"/>
</dbReference>
<feature type="domain" description="Aldehyde dehydrogenase" evidence="5">
    <location>
        <begin position="15"/>
        <end position="473"/>
    </location>
</feature>
<dbReference type="InterPro" id="IPR016161">
    <property type="entry name" value="Ald_DH/histidinol_DH"/>
</dbReference>
<dbReference type="SUPFAM" id="SSF53720">
    <property type="entry name" value="ALDH-like"/>
    <property type="match status" value="1"/>
</dbReference>
<dbReference type="PROSITE" id="PS00687">
    <property type="entry name" value="ALDEHYDE_DEHYDR_GLU"/>
    <property type="match status" value="1"/>
</dbReference>
<dbReference type="PANTHER" id="PTHR43353:SF5">
    <property type="entry name" value="SUCCINATE-SEMIALDEHYDE DEHYDROGENASE, MITOCHONDRIAL"/>
    <property type="match status" value="1"/>
</dbReference>
<proteinExistence type="inferred from homology"/>
<reference evidence="6 7" key="1">
    <citation type="submission" date="2019-01" db="EMBL/GenBank/DDBJ databases">
        <authorList>
            <person name="Chen W.-M."/>
        </authorList>
    </citation>
    <scope>NUCLEOTIDE SEQUENCE [LARGE SCALE GENOMIC DNA]</scope>
    <source>
        <strain evidence="6 7">KYPY4</strain>
    </source>
</reference>
<keyword evidence="7" id="KW-1185">Reference proteome</keyword>
<dbReference type="AlphaFoldDB" id="A0A437RGX3"/>
<dbReference type="EMBL" id="SACR01000003">
    <property type="protein sequence ID" value="RVU45964.1"/>
    <property type="molecule type" value="Genomic_DNA"/>
</dbReference>
<evidence type="ECO:0000256" key="3">
    <source>
        <dbReference type="PROSITE-ProRule" id="PRU10007"/>
    </source>
</evidence>
<dbReference type="Gene3D" id="3.40.605.10">
    <property type="entry name" value="Aldehyde Dehydrogenase, Chain A, domain 1"/>
    <property type="match status" value="1"/>
</dbReference>
<dbReference type="GO" id="GO:0009450">
    <property type="term" value="P:gamma-aminobutyric acid catabolic process"/>
    <property type="evidence" value="ECO:0007669"/>
    <property type="project" value="TreeGrafter"/>
</dbReference>
<evidence type="ECO:0000313" key="6">
    <source>
        <dbReference type="EMBL" id="RVU45964.1"/>
    </source>
</evidence>
<dbReference type="GO" id="GO:0004777">
    <property type="term" value="F:succinate-semialdehyde dehydrogenase (NAD+) activity"/>
    <property type="evidence" value="ECO:0007669"/>
    <property type="project" value="TreeGrafter"/>
</dbReference>
<comment type="similarity">
    <text evidence="1 4">Belongs to the aldehyde dehydrogenase family.</text>
</comment>
<protein>
    <submittedName>
        <fullName evidence="6">Aldehyde dehydrogenase</fullName>
    </submittedName>
</protein>
<accession>A0A437RGX3</accession>
<dbReference type="InterPro" id="IPR016162">
    <property type="entry name" value="Ald_DH_N"/>
</dbReference>
<comment type="caution">
    <text evidence="6">The sequence shown here is derived from an EMBL/GenBank/DDBJ whole genome shotgun (WGS) entry which is preliminary data.</text>
</comment>
<dbReference type="Pfam" id="PF00171">
    <property type="entry name" value="Aldedh"/>
    <property type="match status" value="1"/>
</dbReference>
<evidence type="ECO:0000313" key="7">
    <source>
        <dbReference type="Proteomes" id="UP000285575"/>
    </source>
</evidence>
<dbReference type="InterPro" id="IPR015590">
    <property type="entry name" value="Aldehyde_DH_dom"/>
</dbReference>
<keyword evidence="2 4" id="KW-0560">Oxidoreductase</keyword>
<organism evidence="6 7">
    <name type="scientific">Rubrivivax rivuli</name>
    <dbReference type="NCBI Taxonomy" id="1862385"/>
    <lineage>
        <taxon>Bacteria</taxon>
        <taxon>Pseudomonadati</taxon>
        <taxon>Pseudomonadota</taxon>
        <taxon>Betaproteobacteria</taxon>
        <taxon>Burkholderiales</taxon>
        <taxon>Sphaerotilaceae</taxon>
        <taxon>Rubrivivax</taxon>
    </lineage>
</organism>
<evidence type="ECO:0000256" key="2">
    <source>
        <dbReference type="ARBA" id="ARBA00023002"/>
    </source>
</evidence>
<sequence length="479" mass="50181">MTYTYGNLIGGAWRDTPSRFDTFNPARPAQVVGRYSLADASLVAEAVAAAKQVQQPWARLPAAQRCEVLARYIDRIEAHKEDLARAITAEQGKTLVESRGEVTKACAESRFMLQHVMAGDGSRHVPSLRAGVRNLVMRRPRGVIVAITPWNFPVMTPMRKIAPALGFGNAVIVKASEFTPAAVCLLGELASGLLADGLLQVIHGGADVGSALVSHGGVHGVTFTGSVATGRRIVAATAANLAAVSLELGGKNAAVIHDAPDLDACLDQVSNAALMCSGQRCTAVSRVLVQRGLHADVAAGLARRASVIRLGGGAEAATQLGPMTHRAQLEQVKAAVRQAREDGAEVLAGGTEVAIDGCEGGYFYAPTVLDRVRADSAAAREEIFGPVISLIEYDTLDEAIDILNSVDYGLTAAFFSNDAKAIARFVDECQTGMLHVNHGTVPDSHMPFGGIKASGVGAYSVGPSAAAFYTTEHSVYLGT</sequence>
<gene>
    <name evidence="6" type="ORF">EOE66_08785</name>
</gene>
<evidence type="ECO:0000256" key="4">
    <source>
        <dbReference type="RuleBase" id="RU003345"/>
    </source>
</evidence>
<dbReference type="InterPro" id="IPR050740">
    <property type="entry name" value="Aldehyde_DH_Superfamily"/>
</dbReference>
<evidence type="ECO:0000256" key="1">
    <source>
        <dbReference type="ARBA" id="ARBA00009986"/>
    </source>
</evidence>
<dbReference type="Proteomes" id="UP000285575">
    <property type="component" value="Unassembled WGS sequence"/>
</dbReference>
<feature type="active site" evidence="3">
    <location>
        <position position="247"/>
    </location>
</feature>
<dbReference type="PROSITE" id="PS00070">
    <property type="entry name" value="ALDEHYDE_DEHYDR_CYS"/>
    <property type="match status" value="1"/>
</dbReference>